<dbReference type="OrthoDB" id="359207at2"/>
<evidence type="ECO:0000313" key="1">
    <source>
        <dbReference type="EMBL" id="AEC01414.1"/>
    </source>
</evidence>
<reference evidence="1 2" key="2">
    <citation type="journal article" date="2012" name="Stand. Genomic Sci.">
        <title>Complete genome sequence of the termite hindgut bacterium Spirochaeta coccoides type strain (SPN1(T)), reclassification in the genus Sphaerochaeta as Sphaerochaeta coccoides comb. nov. and emendations of the family Spirochaetaceae and the genus Sphaerochaeta.</title>
        <authorList>
            <person name="Abt B."/>
            <person name="Han C."/>
            <person name="Scheuner C."/>
            <person name="Lu M."/>
            <person name="Lapidus A."/>
            <person name="Nolan M."/>
            <person name="Lucas S."/>
            <person name="Hammon N."/>
            <person name="Deshpande S."/>
            <person name="Cheng J.F."/>
            <person name="Tapia R."/>
            <person name="Goodwin L.A."/>
            <person name="Pitluck S."/>
            <person name="Liolios K."/>
            <person name="Pagani I."/>
            <person name="Ivanova N."/>
            <person name="Mavromatis K."/>
            <person name="Mikhailova N."/>
            <person name="Huntemann M."/>
            <person name="Pati A."/>
            <person name="Chen A."/>
            <person name="Palaniappan K."/>
            <person name="Land M."/>
            <person name="Hauser L."/>
            <person name="Brambilla E.M."/>
            <person name="Rohde M."/>
            <person name="Spring S."/>
            <person name="Gronow S."/>
            <person name="Goker M."/>
            <person name="Woyke T."/>
            <person name="Bristow J."/>
            <person name="Eisen J.A."/>
            <person name="Markowitz V."/>
            <person name="Hugenholtz P."/>
            <person name="Kyrpides N.C."/>
            <person name="Klenk H.P."/>
            <person name="Detter J.C."/>
        </authorList>
    </citation>
    <scope>NUCLEOTIDE SEQUENCE [LARGE SCALE GENOMIC DNA]</scope>
    <source>
        <strain evidence="2">ATCC BAA-1237 / DSM 17374 / SPN1</strain>
    </source>
</reference>
<evidence type="ECO:0000313" key="2">
    <source>
        <dbReference type="Proteomes" id="UP000007939"/>
    </source>
</evidence>
<keyword evidence="1" id="KW-0378">Hydrolase</keyword>
<dbReference type="Proteomes" id="UP000007939">
    <property type="component" value="Chromosome"/>
</dbReference>
<dbReference type="NCBIfam" id="TIGR01509">
    <property type="entry name" value="HAD-SF-IA-v3"/>
    <property type="match status" value="1"/>
</dbReference>
<dbReference type="HOGENOM" id="CLU_045011_9_5_12"/>
<dbReference type="Gene3D" id="3.40.50.1000">
    <property type="entry name" value="HAD superfamily/HAD-like"/>
    <property type="match status" value="1"/>
</dbReference>
<dbReference type="PANTHER" id="PTHR43611">
    <property type="entry name" value="ALPHA-D-GLUCOSE 1-PHOSPHATE PHOSPHATASE"/>
    <property type="match status" value="1"/>
</dbReference>
<dbReference type="InterPro" id="IPR036412">
    <property type="entry name" value="HAD-like_sf"/>
</dbReference>
<dbReference type="STRING" id="760011.Spico_0176"/>
<dbReference type="eggNOG" id="COG1011">
    <property type="taxonomic scope" value="Bacteria"/>
</dbReference>
<organism evidence="1 2">
    <name type="scientific">Parasphaerochaeta coccoides (strain ATCC BAA-1237 / DSM 17374 / SPN1)</name>
    <name type="common">Sphaerochaeta coccoides</name>
    <dbReference type="NCBI Taxonomy" id="760011"/>
    <lineage>
        <taxon>Bacteria</taxon>
        <taxon>Pseudomonadati</taxon>
        <taxon>Spirochaetota</taxon>
        <taxon>Spirochaetia</taxon>
        <taxon>Spirochaetales</taxon>
        <taxon>Sphaerochaetaceae</taxon>
        <taxon>Parasphaerochaeta</taxon>
    </lineage>
</organism>
<dbReference type="AlphaFoldDB" id="F4GJY9"/>
<dbReference type="InterPro" id="IPR023214">
    <property type="entry name" value="HAD_sf"/>
</dbReference>
<dbReference type="Gene3D" id="1.10.150.240">
    <property type="entry name" value="Putative phosphatase, domain 2"/>
    <property type="match status" value="1"/>
</dbReference>
<dbReference type="SFLD" id="SFLDG01129">
    <property type="entry name" value="C1.5:_HAD__Beta-PGM__Phosphata"/>
    <property type="match status" value="1"/>
</dbReference>
<dbReference type="InterPro" id="IPR023198">
    <property type="entry name" value="PGP-like_dom2"/>
</dbReference>
<sequence>MMLNSALGHSLFIFDMGNVVVRNITVLRDISSRWNLPWQEIQDDYCHYEFPLMDGTMSPEDYWKHIRHKFGVTVSGEPFADWFKPVPNDPMVFLLKYLRSQGKRVVCGSNTFAPHWQILEEKGFLRLFDALYPSHLIGLSKPSRFYFSHILEAEGQEPDDTYFVDDLLENIDAARSMGIHCLHYAQTDISADDALMKAFGSEATGLDAQG</sequence>
<accession>F4GJY9</accession>
<dbReference type="InterPro" id="IPR006439">
    <property type="entry name" value="HAD-SF_hydro_IA"/>
</dbReference>
<reference evidence="2" key="1">
    <citation type="submission" date="2011-04" db="EMBL/GenBank/DDBJ databases">
        <title>The complete genome of Spirochaeta coccoides DSM 17374.</title>
        <authorList>
            <person name="Lucas S."/>
            <person name="Copeland A."/>
            <person name="Lapidus A."/>
            <person name="Bruce D."/>
            <person name="Goodwin L."/>
            <person name="Pitluck S."/>
            <person name="Peters L."/>
            <person name="Kyrpides N."/>
            <person name="Mavromatis K."/>
            <person name="Pagani I."/>
            <person name="Ivanova N."/>
            <person name="Ovchinnikova G."/>
            <person name="Lu M."/>
            <person name="Detter J.C."/>
            <person name="Tapia R."/>
            <person name="Han C."/>
            <person name="Land M."/>
            <person name="Hauser L."/>
            <person name="Markowitz V."/>
            <person name="Cheng J.-F."/>
            <person name="Hugenholtz P."/>
            <person name="Woyke T."/>
            <person name="Wu D."/>
            <person name="Spring S."/>
            <person name="Schroeder M."/>
            <person name="Brambilla E."/>
            <person name="Klenk H.-P."/>
            <person name="Eisen J.A."/>
        </authorList>
    </citation>
    <scope>NUCLEOTIDE SEQUENCE [LARGE SCALE GENOMIC DNA]</scope>
    <source>
        <strain evidence="2">ATCC BAA-1237 / DSM 17374 / SPN1</strain>
    </source>
</reference>
<dbReference type="SFLD" id="SFLDS00003">
    <property type="entry name" value="Haloacid_Dehalogenase"/>
    <property type="match status" value="1"/>
</dbReference>
<keyword evidence="2" id="KW-1185">Reference proteome</keyword>
<dbReference type="GO" id="GO:0016787">
    <property type="term" value="F:hydrolase activity"/>
    <property type="evidence" value="ECO:0007669"/>
    <property type="project" value="UniProtKB-KW"/>
</dbReference>
<dbReference type="PANTHER" id="PTHR43611:SF3">
    <property type="entry name" value="FLAVIN MONONUCLEOTIDE HYDROLASE 1, CHLOROPLATIC"/>
    <property type="match status" value="1"/>
</dbReference>
<dbReference type="SUPFAM" id="SSF56784">
    <property type="entry name" value="HAD-like"/>
    <property type="match status" value="1"/>
</dbReference>
<dbReference type="EMBL" id="CP002659">
    <property type="protein sequence ID" value="AEC01414.1"/>
    <property type="molecule type" value="Genomic_DNA"/>
</dbReference>
<dbReference type="RefSeq" id="WP_013738810.1">
    <property type="nucleotide sequence ID" value="NC_015436.1"/>
</dbReference>
<name>F4GJY9_PARC1</name>
<proteinExistence type="predicted"/>
<gene>
    <name evidence="1" type="ordered locus">Spico_0176</name>
</gene>
<dbReference type="Pfam" id="PF00702">
    <property type="entry name" value="Hydrolase"/>
    <property type="match status" value="1"/>
</dbReference>
<dbReference type="KEGG" id="scc:Spico_0176"/>
<protein>
    <submittedName>
        <fullName evidence="1">HAD-superfamily hydrolase, subfamily IA, variant 3</fullName>
    </submittedName>
</protein>